<evidence type="ECO:0000313" key="2">
    <source>
        <dbReference type="EMBL" id="MBM2614401.1"/>
    </source>
</evidence>
<dbReference type="EMBL" id="JAENHP010000001">
    <property type="protein sequence ID" value="MBM2614401.1"/>
    <property type="molecule type" value="Genomic_DNA"/>
</dbReference>
<organism evidence="2 3">
    <name type="scientific">Paractinoplanes ovalisporus</name>
    <dbReference type="NCBI Taxonomy" id="2810368"/>
    <lineage>
        <taxon>Bacteria</taxon>
        <taxon>Bacillati</taxon>
        <taxon>Actinomycetota</taxon>
        <taxon>Actinomycetes</taxon>
        <taxon>Micromonosporales</taxon>
        <taxon>Micromonosporaceae</taxon>
        <taxon>Paractinoplanes</taxon>
    </lineage>
</organism>
<dbReference type="Pfam" id="PF05908">
    <property type="entry name" value="Gamma_PGA_hydro"/>
    <property type="match status" value="1"/>
</dbReference>
<dbReference type="InterPro" id="IPR008585">
    <property type="entry name" value="Gamma_PGA_hydro"/>
</dbReference>
<feature type="chain" id="PRO_5046345767" evidence="1">
    <location>
        <begin position="28"/>
        <end position="261"/>
    </location>
</feature>
<name>A0ABS2A3H2_9ACTN</name>
<keyword evidence="2" id="KW-0378">Hydrolase</keyword>
<feature type="signal peptide" evidence="1">
    <location>
        <begin position="1"/>
        <end position="27"/>
    </location>
</feature>
<dbReference type="GO" id="GO:0016787">
    <property type="term" value="F:hydrolase activity"/>
    <property type="evidence" value="ECO:0007669"/>
    <property type="project" value="UniProtKB-KW"/>
</dbReference>
<gene>
    <name evidence="2" type="ORF">JIG36_02365</name>
</gene>
<protein>
    <submittedName>
        <fullName evidence="2">Poly-gamma-glutamate hydrolase family protein</fullName>
    </submittedName>
</protein>
<proteinExistence type="predicted"/>
<comment type="caution">
    <text evidence="2">The sequence shown here is derived from an EMBL/GenBank/DDBJ whole genome shotgun (WGS) entry which is preliminary data.</text>
</comment>
<dbReference type="Proteomes" id="UP000632138">
    <property type="component" value="Unassembled WGS sequence"/>
</dbReference>
<dbReference type="RefSeq" id="WP_203374296.1">
    <property type="nucleotide sequence ID" value="NZ_JAENHP010000001.1"/>
</dbReference>
<dbReference type="PROSITE" id="PS51318">
    <property type="entry name" value="TAT"/>
    <property type="match status" value="1"/>
</dbReference>
<evidence type="ECO:0000256" key="1">
    <source>
        <dbReference type="SAM" id="SignalP"/>
    </source>
</evidence>
<accession>A0ABS2A3H2</accession>
<keyword evidence="3" id="KW-1185">Reference proteome</keyword>
<reference evidence="2 3" key="1">
    <citation type="submission" date="2021-01" db="EMBL/GenBank/DDBJ databases">
        <title>Actinoplanes sp. nov. LDG1-06 isolated from lichen.</title>
        <authorList>
            <person name="Saeng-In P."/>
            <person name="Phongsopitanun W."/>
            <person name="Kanchanasin P."/>
            <person name="Yuki M."/>
            <person name="Kudo T."/>
            <person name="Ohkuma M."/>
            <person name="Tanasupawat S."/>
        </authorList>
    </citation>
    <scope>NUCLEOTIDE SEQUENCE [LARGE SCALE GENOMIC DNA]</scope>
    <source>
        <strain evidence="2 3">LDG1-06</strain>
    </source>
</reference>
<keyword evidence="1" id="KW-0732">Signal</keyword>
<evidence type="ECO:0000313" key="3">
    <source>
        <dbReference type="Proteomes" id="UP000632138"/>
    </source>
</evidence>
<dbReference type="Gene3D" id="3.40.630.100">
    <property type="entry name" value="Poly-gamma-glutamate hydrolase, zinc-binding motif"/>
    <property type="match status" value="1"/>
</dbReference>
<dbReference type="InterPro" id="IPR006311">
    <property type="entry name" value="TAT_signal"/>
</dbReference>
<dbReference type="InterPro" id="IPR038128">
    <property type="entry name" value="Gamma_PGA_hydro_sf"/>
</dbReference>
<sequence>MSPSRRSVLVALGSAAVVATTGRPAAAAEPESNTALYRDPRWTEGVDYARRFRRHAALDDSDAPGDAYPDKAVLALHGGGIEPGTSELCLAIAGYHPAGGLVGGAVYDYWMFEGIMPSGNSALHVTSHHCDDPVALATVRGSRRALSLHGCSPEQADLGPNDAAVLVGGLDTTLRDAMRVSLTQAFDGTDIRVFDAARAPELDGTNPRNIVNLSLRDAGVQFELTTPLRNRMFGTNTRSGRRNTTLDPFWRFANATRAALA</sequence>